<keyword evidence="3" id="KW-1185">Reference proteome</keyword>
<comment type="caution">
    <text evidence="2">The sequence shown here is derived from an EMBL/GenBank/DDBJ whole genome shotgun (WGS) entry which is preliminary data.</text>
</comment>
<accession>A0AAN8X1C7</accession>
<organism evidence="2 3">
    <name type="scientific">Halocaridina rubra</name>
    <name type="common">Hawaiian red shrimp</name>
    <dbReference type="NCBI Taxonomy" id="373956"/>
    <lineage>
        <taxon>Eukaryota</taxon>
        <taxon>Metazoa</taxon>
        <taxon>Ecdysozoa</taxon>
        <taxon>Arthropoda</taxon>
        <taxon>Crustacea</taxon>
        <taxon>Multicrustacea</taxon>
        <taxon>Malacostraca</taxon>
        <taxon>Eumalacostraca</taxon>
        <taxon>Eucarida</taxon>
        <taxon>Decapoda</taxon>
        <taxon>Pleocyemata</taxon>
        <taxon>Caridea</taxon>
        <taxon>Atyoidea</taxon>
        <taxon>Atyidae</taxon>
        <taxon>Halocaridina</taxon>
    </lineage>
</organism>
<dbReference type="AlphaFoldDB" id="A0AAN8X1C7"/>
<dbReference type="Proteomes" id="UP001381693">
    <property type="component" value="Unassembled WGS sequence"/>
</dbReference>
<evidence type="ECO:0000256" key="1">
    <source>
        <dbReference type="SAM" id="MobiDB-lite"/>
    </source>
</evidence>
<protein>
    <submittedName>
        <fullName evidence="2">Uncharacterized protein</fullName>
    </submittedName>
</protein>
<proteinExistence type="predicted"/>
<name>A0AAN8X1C7_HALRR</name>
<dbReference type="EMBL" id="JAXCGZ010013455">
    <property type="protein sequence ID" value="KAK7072508.1"/>
    <property type="molecule type" value="Genomic_DNA"/>
</dbReference>
<sequence>MSNQALRVVFTIGQGTRNQCGVMLESSLTCNLENSQVQTDGRGIFPRITNTDAHVRYHVYIFAHHSHAFLTFAKIPIRRLSALLGATSSSHGHPDAYPYLRKTMGKEGITTKRSGEGNGIGREKEEEGRKRGWLGMQVNREMGYMDWTR</sequence>
<evidence type="ECO:0000313" key="2">
    <source>
        <dbReference type="EMBL" id="KAK7072508.1"/>
    </source>
</evidence>
<reference evidence="2 3" key="1">
    <citation type="submission" date="2023-11" db="EMBL/GenBank/DDBJ databases">
        <title>Halocaridina rubra genome assembly.</title>
        <authorList>
            <person name="Smith C."/>
        </authorList>
    </citation>
    <scope>NUCLEOTIDE SEQUENCE [LARGE SCALE GENOMIC DNA]</scope>
    <source>
        <strain evidence="2">EP-1</strain>
        <tissue evidence="2">Whole</tissue>
    </source>
</reference>
<evidence type="ECO:0000313" key="3">
    <source>
        <dbReference type="Proteomes" id="UP001381693"/>
    </source>
</evidence>
<gene>
    <name evidence="2" type="ORF">SK128_014840</name>
</gene>
<feature type="region of interest" description="Disordered" evidence="1">
    <location>
        <begin position="109"/>
        <end position="128"/>
    </location>
</feature>